<dbReference type="SUPFAM" id="SSF58104">
    <property type="entry name" value="Methyl-accepting chemotaxis protein (MCP) signaling domain"/>
    <property type="match status" value="1"/>
</dbReference>
<evidence type="ECO:0000256" key="2">
    <source>
        <dbReference type="ARBA" id="ARBA00022475"/>
    </source>
</evidence>
<dbReference type="STRING" id="1122142.SAMN02910414_01621"/>
<dbReference type="PANTHER" id="PTHR32089:SF112">
    <property type="entry name" value="LYSOZYME-LIKE PROTEIN-RELATED"/>
    <property type="match status" value="1"/>
</dbReference>
<keyword evidence="3" id="KW-0145">Chemotaxis</keyword>
<keyword evidence="6 10" id="KW-0472">Membrane</keyword>
<sequence length="702" mass="76224">MSKPTNNINSRSNSKKPSALKSVSGKLLAILVPLIAILTIILILVLMTYAKKIILVTAKDSLDNESHFQANSLAEDLTPLMAHFDGIVSTLEHTDLESDAQILRILEPTRKYSDLSRSGVYFGLSDKKYYYYNQYDKSDYSADTDPCYEDTYNPLERGWYKEGLDKEKFTFVGSPYTSHDTGATVITMARKIKLKDGRTGVAGADIILTSLIDKVSKIKPMESGSMMLVSDDDILSYFNKDYNNKKLSESKDDEFLVNVQPVLKKATNKIIYGDNNPTTAIKSGDGSTYYVSPASVKGVGWTVACSVKESTVLSSVKVFQRIGYIILVIAVLIIAIVLLIFIRMFVSKPIQQITKVIEEITNGNFTVHIHSNSSDEIGFMSNSLQNFVSRMRDSISSVKTTSDNLALQAENSMRASKSLSQQATDQSTSMEQIRLAMDGMTDAVGELANNATDLAGEVSDLMVKGDNANETMSALVTKAQNGQKDMKNVQKGMQNIANSMNEMNDVVSAVSESTQKIDSIIEMINSIAEQTNLLSLNASIEAARAGEAGKGFAVVASEIGNLASDSADSTTQIAAIIKDITAQINQLYDKSKQNVDEIATSSEAVTVAGNTFAEIYSDVQTTNDTIQYMMDMMSRVDNIASSVAAISEEQSASSQEVSSSVEKLAVSAEEVAAESEEVADSANTVTESAIGIKESMSIFTID</sequence>
<dbReference type="InterPro" id="IPR003660">
    <property type="entry name" value="HAMP_dom"/>
</dbReference>
<keyword evidence="7 9" id="KW-0807">Transducer</keyword>
<evidence type="ECO:0000259" key="11">
    <source>
        <dbReference type="PROSITE" id="PS50111"/>
    </source>
</evidence>
<dbReference type="CDD" id="cd11386">
    <property type="entry name" value="MCP_signal"/>
    <property type="match status" value="1"/>
</dbReference>
<proteinExistence type="inferred from homology"/>
<dbReference type="InterPro" id="IPR033479">
    <property type="entry name" value="dCache_1"/>
</dbReference>
<dbReference type="SMART" id="SM00283">
    <property type="entry name" value="MA"/>
    <property type="match status" value="1"/>
</dbReference>
<accession>A0A1H3K1W6</accession>
<evidence type="ECO:0000313" key="13">
    <source>
        <dbReference type="EMBL" id="SDY46210.1"/>
    </source>
</evidence>
<name>A0A1H3K1W6_9FIRM</name>
<dbReference type="GO" id="GO:0005886">
    <property type="term" value="C:plasma membrane"/>
    <property type="evidence" value="ECO:0007669"/>
    <property type="project" value="UniProtKB-SubCell"/>
</dbReference>
<dbReference type="AlphaFoldDB" id="A0A1H3K1W6"/>
<evidence type="ECO:0000313" key="14">
    <source>
        <dbReference type="Proteomes" id="UP000183918"/>
    </source>
</evidence>
<evidence type="ECO:0000256" key="1">
    <source>
        <dbReference type="ARBA" id="ARBA00004651"/>
    </source>
</evidence>
<dbReference type="Gene3D" id="3.30.450.20">
    <property type="entry name" value="PAS domain"/>
    <property type="match status" value="2"/>
</dbReference>
<organism evidence="13 14">
    <name type="scientific">Lachnobacterium bovis DSM 14045</name>
    <dbReference type="NCBI Taxonomy" id="1122142"/>
    <lineage>
        <taxon>Bacteria</taxon>
        <taxon>Bacillati</taxon>
        <taxon>Bacillota</taxon>
        <taxon>Clostridia</taxon>
        <taxon>Lachnospirales</taxon>
        <taxon>Lachnospiraceae</taxon>
        <taxon>Lachnobacterium</taxon>
    </lineage>
</organism>
<evidence type="ECO:0000256" key="7">
    <source>
        <dbReference type="ARBA" id="ARBA00023224"/>
    </source>
</evidence>
<dbReference type="OrthoDB" id="13222at2"/>
<evidence type="ECO:0000256" key="4">
    <source>
        <dbReference type="ARBA" id="ARBA00022692"/>
    </source>
</evidence>
<evidence type="ECO:0000256" key="10">
    <source>
        <dbReference type="SAM" id="Phobius"/>
    </source>
</evidence>
<dbReference type="Gene3D" id="1.10.287.950">
    <property type="entry name" value="Methyl-accepting chemotaxis protein"/>
    <property type="match status" value="1"/>
</dbReference>
<dbReference type="InterPro" id="IPR004089">
    <property type="entry name" value="MCPsignal_dom"/>
</dbReference>
<dbReference type="GO" id="GO:0007165">
    <property type="term" value="P:signal transduction"/>
    <property type="evidence" value="ECO:0007669"/>
    <property type="project" value="UniProtKB-KW"/>
</dbReference>
<evidence type="ECO:0000256" key="9">
    <source>
        <dbReference type="PROSITE-ProRule" id="PRU00284"/>
    </source>
</evidence>
<evidence type="ECO:0000256" key="3">
    <source>
        <dbReference type="ARBA" id="ARBA00022500"/>
    </source>
</evidence>
<evidence type="ECO:0000259" key="12">
    <source>
        <dbReference type="PROSITE" id="PS50885"/>
    </source>
</evidence>
<reference evidence="13 14" key="1">
    <citation type="submission" date="2016-10" db="EMBL/GenBank/DDBJ databases">
        <authorList>
            <person name="de Groot N.N."/>
        </authorList>
    </citation>
    <scope>NUCLEOTIDE SEQUENCE [LARGE SCALE GENOMIC DNA]</scope>
    <source>
        <strain evidence="13 14">DSM 14045</strain>
    </source>
</reference>
<evidence type="ECO:0000256" key="5">
    <source>
        <dbReference type="ARBA" id="ARBA00022989"/>
    </source>
</evidence>
<dbReference type="Pfam" id="PF02743">
    <property type="entry name" value="dCache_1"/>
    <property type="match status" value="1"/>
</dbReference>
<dbReference type="Proteomes" id="UP000183918">
    <property type="component" value="Unassembled WGS sequence"/>
</dbReference>
<feature type="domain" description="HAMP" evidence="12">
    <location>
        <begin position="344"/>
        <end position="396"/>
    </location>
</feature>
<evidence type="ECO:0000256" key="8">
    <source>
        <dbReference type="ARBA" id="ARBA00029447"/>
    </source>
</evidence>
<dbReference type="RefSeq" id="WP_074717906.1">
    <property type="nucleotide sequence ID" value="NZ_FNPG01000018.1"/>
</dbReference>
<keyword evidence="14" id="KW-1185">Reference proteome</keyword>
<keyword evidence="4 10" id="KW-0812">Transmembrane</keyword>
<dbReference type="Pfam" id="PF00672">
    <property type="entry name" value="HAMP"/>
    <property type="match status" value="1"/>
</dbReference>
<feature type="transmembrane region" description="Helical" evidence="10">
    <location>
        <begin position="322"/>
        <end position="346"/>
    </location>
</feature>
<comment type="subcellular location">
    <subcellularLocation>
        <location evidence="1">Cell membrane</location>
        <topology evidence="1">Multi-pass membrane protein</topology>
    </subcellularLocation>
</comment>
<dbReference type="CDD" id="cd06225">
    <property type="entry name" value="HAMP"/>
    <property type="match status" value="1"/>
</dbReference>
<dbReference type="CDD" id="cd18773">
    <property type="entry name" value="PDC1_HK_sensor"/>
    <property type="match status" value="1"/>
</dbReference>
<protein>
    <submittedName>
        <fullName evidence="13">Methyl-accepting chemotaxis protein</fullName>
    </submittedName>
</protein>
<dbReference type="PANTHER" id="PTHR32089">
    <property type="entry name" value="METHYL-ACCEPTING CHEMOTAXIS PROTEIN MCPB"/>
    <property type="match status" value="1"/>
</dbReference>
<dbReference type="EMBL" id="FNPG01000018">
    <property type="protein sequence ID" value="SDY46210.1"/>
    <property type="molecule type" value="Genomic_DNA"/>
</dbReference>
<dbReference type="Pfam" id="PF00015">
    <property type="entry name" value="MCPsignal"/>
    <property type="match status" value="1"/>
</dbReference>
<feature type="transmembrane region" description="Helical" evidence="10">
    <location>
        <begin position="27"/>
        <end position="49"/>
    </location>
</feature>
<dbReference type="GO" id="GO:0006935">
    <property type="term" value="P:chemotaxis"/>
    <property type="evidence" value="ECO:0007669"/>
    <property type="project" value="UniProtKB-KW"/>
</dbReference>
<keyword evidence="2" id="KW-1003">Cell membrane</keyword>
<dbReference type="PROSITE" id="PS50885">
    <property type="entry name" value="HAMP"/>
    <property type="match status" value="1"/>
</dbReference>
<feature type="domain" description="Methyl-accepting transducer" evidence="11">
    <location>
        <begin position="401"/>
        <end position="665"/>
    </location>
</feature>
<dbReference type="PROSITE" id="PS50111">
    <property type="entry name" value="CHEMOTAXIS_TRANSDUC_2"/>
    <property type="match status" value="1"/>
</dbReference>
<dbReference type="SMART" id="SM00304">
    <property type="entry name" value="HAMP"/>
    <property type="match status" value="1"/>
</dbReference>
<evidence type="ECO:0000256" key="6">
    <source>
        <dbReference type="ARBA" id="ARBA00023136"/>
    </source>
</evidence>
<gene>
    <name evidence="13" type="ORF">SAMN02910414_01621</name>
</gene>
<comment type="similarity">
    <text evidence="8">Belongs to the methyl-accepting chemotaxis (MCP) protein family.</text>
</comment>
<keyword evidence="5 10" id="KW-1133">Transmembrane helix</keyword>